<comment type="caution">
    <text evidence="17">The sequence shown here is derived from an EMBL/GenBank/DDBJ whole genome shotgun (WGS) entry which is preliminary data.</text>
</comment>
<evidence type="ECO:0000256" key="1">
    <source>
        <dbReference type="ARBA" id="ARBA00004479"/>
    </source>
</evidence>
<dbReference type="PANTHER" id="PTHR45631">
    <property type="entry name" value="OS07G0107800 PROTEIN-RELATED"/>
    <property type="match status" value="1"/>
</dbReference>
<dbReference type="GO" id="GO:0004674">
    <property type="term" value="F:protein serine/threonine kinase activity"/>
    <property type="evidence" value="ECO:0007669"/>
    <property type="project" value="UniProtKB-KW"/>
</dbReference>
<evidence type="ECO:0000256" key="5">
    <source>
        <dbReference type="ARBA" id="ARBA00022729"/>
    </source>
</evidence>
<organism evidence="17 18">
    <name type="scientific">Cannabis sativa</name>
    <name type="common">Hemp</name>
    <name type="synonym">Marijuana</name>
    <dbReference type="NCBI Taxonomy" id="3483"/>
    <lineage>
        <taxon>Eukaryota</taxon>
        <taxon>Viridiplantae</taxon>
        <taxon>Streptophyta</taxon>
        <taxon>Embryophyta</taxon>
        <taxon>Tracheophyta</taxon>
        <taxon>Spermatophyta</taxon>
        <taxon>Magnoliopsida</taxon>
        <taxon>eudicotyledons</taxon>
        <taxon>Gunneridae</taxon>
        <taxon>Pentapetalae</taxon>
        <taxon>rosids</taxon>
        <taxon>fabids</taxon>
        <taxon>Rosales</taxon>
        <taxon>Cannabaceae</taxon>
        <taxon>Cannabis</taxon>
    </lineage>
</organism>
<keyword evidence="3" id="KW-0808">Transferase</keyword>
<evidence type="ECO:0000256" key="13">
    <source>
        <dbReference type="SAM" id="MobiDB-lite"/>
    </source>
</evidence>
<name>A0A7J6FT41_CANSA</name>
<keyword evidence="8 12" id="KW-0067">ATP-binding</keyword>
<accession>A0A7J6FT41</accession>
<dbReference type="InterPro" id="IPR017441">
    <property type="entry name" value="Protein_kinase_ATP_BS"/>
</dbReference>
<dbReference type="GO" id="GO:0016020">
    <property type="term" value="C:membrane"/>
    <property type="evidence" value="ECO:0007669"/>
    <property type="project" value="UniProtKB-SubCell"/>
</dbReference>
<keyword evidence="6 12" id="KW-0547">Nucleotide-binding</keyword>
<dbReference type="Pfam" id="PF07714">
    <property type="entry name" value="PK_Tyr_Ser-Thr"/>
    <property type="match status" value="1"/>
</dbReference>
<keyword evidence="2" id="KW-0723">Serine/threonine-protein kinase</keyword>
<dbReference type="PROSITE" id="PS00107">
    <property type="entry name" value="PROTEIN_KINASE_ATP"/>
    <property type="match status" value="1"/>
</dbReference>
<dbReference type="FunFam" id="3.30.200.20:FF:000039">
    <property type="entry name" value="receptor-like protein kinase FERONIA"/>
    <property type="match status" value="1"/>
</dbReference>
<dbReference type="InterPro" id="IPR011009">
    <property type="entry name" value="Kinase-like_dom_sf"/>
</dbReference>
<dbReference type="InterPro" id="IPR024788">
    <property type="entry name" value="Malectin-like_Carb-bd_dom"/>
</dbReference>
<dbReference type="Gene3D" id="3.30.200.20">
    <property type="entry name" value="Phosphorylase Kinase, domain 1"/>
    <property type="match status" value="1"/>
</dbReference>
<feature type="compositionally biased region" description="Polar residues" evidence="13">
    <location>
        <begin position="801"/>
        <end position="814"/>
    </location>
</feature>
<evidence type="ECO:0000256" key="15">
    <source>
        <dbReference type="SAM" id="SignalP"/>
    </source>
</evidence>
<evidence type="ECO:0000256" key="14">
    <source>
        <dbReference type="SAM" id="Phobius"/>
    </source>
</evidence>
<dbReference type="SUPFAM" id="SSF56112">
    <property type="entry name" value="Protein kinase-like (PK-like)"/>
    <property type="match status" value="1"/>
</dbReference>
<dbReference type="InterPro" id="IPR008271">
    <property type="entry name" value="Ser/Thr_kinase_AS"/>
</dbReference>
<keyword evidence="4 14" id="KW-0812">Transmembrane</keyword>
<feature type="region of interest" description="Disordered" evidence="13">
    <location>
        <begin position="794"/>
        <end position="814"/>
    </location>
</feature>
<dbReference type="AlphaFoldDB" id="A0A7J6FT41"/>
<feature type="domain" description="Protein kinase" evidence="16">
    <location>
        <begin position="471"/>
        <end position="743"/>
    </location>
</feature>
<reference evidence="17 18" key="1">
    <citation type="journal article" date="2020" name="bioRxiv">
        <title>Sequence and annotation of 42 cannabis genomes reveals extensive copy number variation in cannabinoid synthesis and pathogen resistance genes.</title>
        <authorList>
            <person name="Mckernan K.J."/>
            <person name="Helbert Y."/>
            <person name="Kane L.T."/>
            <person name="Ebling H."/>
            <person name="Zhang L."/>
            <person name="Liu B."/>
            <person name="Eaton Z."/>
            <person name="Mclaughlin S."/>
            <person name="Kingan S."/>
            <person name="Baybayan P."/>
            <person name="Concepcion G."/>
            <person name="Jordan M."/>
            <person name="Riva A."/>
            <person name="Barbazuk W."/>
            <person name="Harkins T."/>
        </authorList>
    </citation>
    <scope>NUCLEOTIDE SEQUENCE [LARGE SCALE GENOMIC DNA]</scope>
    <source>
        <strain evidence="18">cv. Jamaican Lion 4</strain>
        <tissue evidence="17">Leaf</tissue>
    </source>
</reference>
<protein>
    <recommendedName>
        <fullName evidence="16">Protein kinase domain-containing protein</fullName>
    </recommendedName>
</protein>
<dbReference type="PROSITE" id="PS00108">
    <property type="entry name" value="PROTEIN_KINASE_ST"/>
    <property type="match status" value="1"/>
</dbReference>
<dbReference type="InterPro" id="IPR000719">
    <property type="entry name" value="Prot_kinase_dom"/>
</dbReference>
<feature type="signal peptide" evidence="15">
    <location>
        <begin position="1"/>
        <end position="33"/>
    </location>
</feature>
<dbReference type="InterPro" id="IPR001245">
    <property type="entry name" value="Ser-Thr/Tyr_kinase_cat_dom"/>
</dbReference>
<feature type="chain" id="PRO_5029646974" description="Protein kinase domain-containing protein" evidence="15">
    <location>
        <begin position="34"/>
        <end position="814"/>
    </location>
</feature>
<evidence type="ECO:0000256" key="6">
    <source>
        <dbReference type="ARBA" id="ARBA00022741"/>
    </source>
</evidence>
<dbReference type="Proteomes" id="UP000525078">
    <property type="component" value="Unassembled WGS sequence"/>
</dbReference>
<evidence type="ECO:0000256" key="8">
    <source>
        <dbReference type="ARBA" id="ARBA00022840"/>
    </source>
</evidence>
<keyword evidence="9 14" id="KW-1133">Transmembrane helix</keyword>
<dbReference type="SMART" id="SM00220">
    <property type="entry name" value="S_TKc"/>
    <property type="match status" value="1"/>
</dbReference>
<dbReference type="EMBL" id="JAATIP010000098">
    <property type="protein sequence ID" value="KAF4373886.1"/>
    <property type="molecule type" value="Genomic_DNA"/>
</dbReference>
<evidence type="ECO:0000256" key="4">
    <source>
        <dbReference type="ARBA" id="ARBA00022692"/>
    </source>
</evidence>
<evidence type="ECO:0000256" key="3">
    <source>
        <dbReference type="ARBA" id="ARBA00022679"/>
    </source>
</evidence>
<feature type="binding site" evidence="12">
    <location>
        <position position="499"/>
    </location>
    <ligand>
        <name>ATP</name>
        <dbReference type="ChEBI" id="CHEBI:30616"/>
    </ligand>
</feature>
<dbReference type="Pfam" id="PF12819">
    <property type="entry name" value="Malectin_like"/>
    <property type="match status" value="1"/>
</dbReference>
<sequence>MEKHQSHRPNIPKPPLFIFLLHFLTLHLNISSAYEIPVKYFINCGSKETVNNGSRNFVGDKKSSTSKTGFFFTKPSSTDTNINQSPSNISALYNTARIFKEQSSYVFKTGGVNTTYLVRLHFFAFSSHTDLSTAVFDVSASGFLLLHNFTAQSSKRFPLIKEFFIPTNTSKFQISFTPKQSSFAFVNAIEVFPAPPLNFSLGEAKNAGEQQPTSVLQTVYRINVGGPRIESDRDTVWRNWETDDSYLVDKSSAYTYKTTVSFKNLFDETPELVYMSAKVMSNTTGNSKVTWSFVVNKTAGHLVRTHFCDIISISENTLAFKVYINSNISQEINATNYLRNYSPFHIDFQVGSHDSGVMNVSIGPVNPEIDKSPFLNGLEIFEITDTLTSMPAAATESNSPKTTVVSSVLGSVAFLCILAAGFYFFYKRRRSKAIENSVWSKRSSTTKHPVQNLNLGLKIPFSEIKSATKNFSPTQQIGKGGFGIVYKGILSNGTQVAIKRSSPGSGQGLSEFETEIMVLSKIRHQHLVSLIGYCEERSEMILVYEFMENGSLTDHLYNSDSPSLSWKQRLDICIGAARGLKYLHNDSPQVIIHRDVKSANILLDQNLIAKVADFGLSKSGPPEESHISTKVKGTFGYLDPEYFTSQQLSQKSDVYSFGVVLLEVLCARPAIDTHLPRDQINLAEWAKYCNNKGVIEEIIDPSIKTQINPNSLQKFMETAEKCLQEEGVDRPSMVDVIWDLEYALQYQQTPVPREPHEDSTITASSAFVMPDARRLPSLDSTIYIDDDSATLSENLPHLNAGESSPQMRTQNFDQ</sequence>
<dbReference type="Gene3D" id="2.60.120.430">
    <property type="entry name" value="Galactose-binding lectin"/>
    <property type="match status" value="2"/>
</dbReference>
<dbReference type="FunFam" id="1.10.510.10:FF:000252">
    <property type="entry name" value="Receptor-like protein kinase FERONIA"/>
    <property type="match status" value="1"/>
</dbReference>
<dbReference type="CDD" id="cd14066">
    <property type="entry name" value="STKc_IRAK"/>
    <property type="match status" value="1"/>
</dbReference>
<proteinExistence type="predicted"/>
<gene>
    <name evidence="17" type="ORF">F8388_007792</name>
</gene>
<comment type="subcellular location">
    <subcellularLocation>
        <location evidence="1">Membrane</location>
        <topology evidence="1">Single-pass type I membrane protein</topology>
    </subcellularLocation>
</comment>
<evidence type="ECO:0000256" key="7">
    <source>
        <dbReference type="ARBA" id="ARBA00022777"/>
    </source>
</evidence>
<evidence type="ECO:0000313" key="17">
    <source>
        <dbReference type="EMBL" id="KAF4373886.1"/>
    </source>
</evidence>
<evidence type="ECO:0000256" key="11">
    <source>
        <dbReference type="ARBA" id="ARBA00023180"/>
    </source>
</evidence>
<keyword evidence="7" id="KW-0418">Kinase</keyword>
<evidence type="ECO:0000256" key="12">
    <source>
        <dbReference type="PROSITE-ProRule" id="PRU10141"/>
    </source>
</evidence>
<evidence type="ECO:0000259" key="16">
    <source>
        <dbReference type="PROSITE" id="PS50011"/>
    </source>
</evidence>
<keyword evidence="10 14" id="KW-0472">Membrane</keyword>
<evidence type="ECO:0000256" key="2">
    <source>
        <dbReference type="ARBA" id="ARBA00022527"/>
    </source>
</evidence>
<evidence type="ECO:0000256" key="10">
    <source>
        <dbReference type="ARBA" id="ARBA00023136"/>
    </source>
</evidence>
<evidence type="ECO:0000313" key="18">
    <source>
        <dbReference type="Proteomes" id="UP000525078"/>
    </source>
</evidence>
<evidence type="ECO:0000256" key="9">
    <source>
        <dbReference type="ARBA" id="ARBA00022989"/>
    </source>
</evidence>
<keyword evidence="5 15" id="KW-0732">Signal</keyword>
<dbReference type="PROSITE" id="PS50011">
    <property type="entry name" value="PROTEIN_KINASE_DOM"/>
    <property type="match status" value="1"/>
</dbReference>
<dbReference type="GO" id="GO:0005524">
    <property type="term" value="F:ATP binding"/>
    <property type="evidence" value="ECO:0007669"/>
    <property type="project" value="UniProtKB-UniRule"/>
</dbReference>
<feature type="transmembrane region" description="Helical" evidence="14">
    <location>
        <begin position="404"/>
        <end position="426"/>
    </location>
</feature>
<dbReference type="FunFam" id="2.60.120.430:FF:000005">
    <property type="entry name" value="Putative receptor-like protein kinase"/>
    <property type="match status" value="1"/>
</dbReference>
<dbReference type="Gene3D" id="1.10.510.10">
    <property type="entry name" value="Transferase(Phosphotransferase) domain 1"/>
    <property type="match status" value="1"/>
</dbReference>
<dbReference type="CDD" id="cd12087">
    <property type="entry name" value="TM_EGFR-like"/>
    <property type="match status" value="1"/>
</dbReference>
<keyword evidence="11" id="KW-0325">Glycoprotein</keyword>